<sequence>MVTVRVSEAGVYSSRIKAQTKLIACPSKSMTQSEMPTAMPEPFSMDQLVMFGDSITQFAWQAGGIGAELANYYQRRLDVVNRGFSGYNTTWALRVAKEIFPLSSPGHHRFDRKRIVTIWFGANDAVIPPKPQTVTPEDFVSNMQQLIEIVQSHASPAGSQSDGSKLLIVLITPPPISIEMRAADLASRFADWKPENMDREPGRTRLFAQLVCQVAQQKGLPVIDAWTAITKAADENPGGLSSYLCDGLHLTPAGYAVVTKGNLSPQPIHHPSYNTKLADTIYWDPYLTAEFKSIVARHYPSFLPESLPHDFPWWSDIDAEHPENSFPPNSHSSIP</sequence>
<dbReference type="InterPro" id="IPR045136">
    <property type="entry name" value="Iah1-like"/>
</dbReference>
<dbReference type="STRING" id="27349.A0A0L6VD33"/>
<dbReference type="OrthoDB" id="671439at2759"/>
<dbReference type="EMBL" id="LAVV01006753">
    <property type="protein sequence ID" value="KNZ58467.1"/>
    <property type="molecule type" value="Genomic_DNA"/>
</dbReference>
<proteinExistence type="predicted"/>
<name>A0A0L6VD33_9BASI</name>
<dbReference type="PANTHER" id="PTHR14209">
    <property type="entry name" value="ISOAMYL ACETATE-HYDROLYZING ESTERASE 1"/>
    <property type="match status" value="1"/>
</dbReference>
<dbReference type="SUPFAM" id="SSF52266">
    <property type="entry name" value="SGNH hydrolase"/>
    <property type="match status" value="1"/>
</dbReference>
<dbReference type="Pfam" id="PF13472">
    <property type="entry name" value="Lipase_GDSL_2"/>
    <property type="match status" value="1"/>
</dbReference>
<dbReference type="AlphaFoldDB" id="A0A0L6VD33"/>
<reference evidence="2 3" key="1">
    <citation type="submission" date="2015-08" db="EMBL/GenBank/DDBJ databases">
        <title>Next Generation Sequencing and Analysis of the Genome of Puccinia sorghi L Schw, the Causal Agent of Maize Common Rust.</title>
        <authorList>
            <person name="Rochi L."/>
            <person name="Burguener G."/>
            <person name="Darino M."/>
            <person name="Turjanski A."/>
            <person name="Kreff E."/>
            <person name="Dieguez M.J."/>
            <person name="Sacco F."/>
        </authorList>
    </citation>
    <scope>NUCLEOTIDE SEQUENCE [LARGE SCALE GENOMIC DNA]</scope>
    <source>
        <strain evidence="2 3">RO10H11247</strain>
    </source>
</reference>
<accession>A0A0L6VD33</accession>
<evidence type="ECO:0000259" key="1">
    <source>
        <dbReference type="Pfam" id="PF13472"/>
    </source>
</evidence>
<dbReference type="CDD" id="cd01838">
    <property type="entry name" value="Isoamyl_acetate_hydrolase_like"/>
    <property type="match status" value="1"/>
</dbReference>
<dbReference type="Gene3D" id="3.40.50.1110">
    <property type="entry name" value="SGNH hydrolase"/>
    <property type="match status" value="1"/>
</dbReference>
<evidence type="ECO:0000313" key="2">
    <source>
        <dbReference type="EMBL" id="KNZ58467.1"/>
    </source>
</evidence>
<keyword evidence="3" id="KW-1185">Reference proteome</keyword>
<dbReference type="InterPro" id="IPR013830">
    <property type="entry name" value="SGNH_hydro"/>
</dbReference>
<comment type="caution">
    <text evidence="2">The sequence shown here is derived from an EMBL/GenBank/DDBJ whole genome shotgun (WGS) entry which is preliminary data.</text>
</comment>
<gene>
    <name evidence="2" type="ORF">VP01_1924g1</name>
</gene>
<evidence type="ECO:0000313" key="3">
    <source>
        <dbReference type="Proteomes" id="UP000037035"/>
    </source>
</evidence>
<dbReference type="InterPro" id="IPR036514">
    <property type="entry name" value="SGNH_hydro_sf"/>
</dbReference>
<dbReference type="Proteomes" id="UP000037035">
    <property type="component" value="Unassembled WGS sequence"/>
</dbReference>
<dbReference type="VEuPathDB" id="FungiDB:VP01_1924g1"/>
<protein>
    <recommendedName>
        <fullName evidence="1">SGNH hydrolase-type esterase domain-containing protein</fullName>
    </recommendedName>
</protein>
<organism evidence="2 3">
    <name type="scientific">Puccinia sorghi</name>
    <dbReference type="NCBI Taxonomy" id="27349"/>
    <lineage>
        <taxon>Eukaryota</taxon>
        <taxon>Fungi</taxon>
        <taxon>Dikarya</taxon>
        <taxon>Basidiomycota</taxon>
        <taxon>Pucciniomycotina</taxon>
        <taxon>Pucciniomycetes</taxon>
        <taxon>Pucciniales</taxon>
        <taxon>Pucciniaceae</taxon>
        <taxon>Puccinia</taxon>
    </lineage>
</organism>
<dbReference type="PANTHER" id="PTHR14209:SF19">
    <property type="entry name" value="ISOAMYL ACETATE-HYDROLYZING ESTERASE 1 HOMOLOG"/>
    <property type="match status" value="1"/>
</dbReference>
<feature type="domain" description="SGNH hydrolase-type esterase" evidence="1">
    <location>
        <begin position="51"/>
        <end position="257"/>
    </location>
</feature>